<dbReference type="OrthoDB" id="18110at2759"/>
<dbReference type="HOGENOM" id="CLU_033727_0_0_1"/>
<feature type="transmembrane region" description="Helical" evidence="2">
    <location>
        <begin position="196"/>
        <end position="216"/>
    </location>
</feature>
<feature type="transmembrane region" description="Helical" evidence="2">
    <location>
        <begin position="307"/>
        <end position="329"/>
    </location>
</feature>
<dbReference type="PANTHER" id="PTHR23524:SF1">
    <property type="entry name" value="MRH DOMAIN-CONTAINING PROTEIN-RELATED"/>
    <property type="match status" value="1"/>
</dbReference>
<keyword evidence="2" id="KW-0812">Transmembrane</keyword>
<sequence>MFTASKLQVATYLLGVCPFSIAFLVFLNSSVSFVITDLIGKENGVGDAVGTLGFADELVALVACPLWGLLSDRMGLRFVCVAGYLVICLALVLFVQAKNVYPQLLLARLFFSVGGAAASTMVTAILPAVAAPATGVPAEGQRAGAAVGANGHASRPSIESEVTITPARFVSRTSQHNTKADSIAADSDIAGSTSRVAGFVGMFTGCGALIALTLFLPLPAKFQYAGVGEKAALKDSFYIVAAVAFLLAVWCLFGLRRLQSDTEDYRSKAHASQGTQEASRFTNGLVQMSNNFQTAIMAGFRRSEIGIGYLGGFVARASSVGISLFIPLLVNATFLSSGLCVDPASNDDPTGLPDIKRKCPRAYVVAAELTGVTELVALVFAPVFGYWAAKSTRREIPLLVASMAGIIGYPLFANEFDPDDRNTSQRAAAFFAACLIGISQIGAIVCSLGTLSKGILHKEADGPPNAMVHDRQGADAHPSEEAPLLTATQQGTGEAPLSTLKGSVAGVYSLYGGAAILILTKIGGLMFDKVSLGAPFYIMAIFNAILMVACSISSLWITKEPAVQRDSRAARGIES</sequence>
<dbReference type="Pfam" id="PF07690">
    <property type="entry name" value="MFS_1"/>
    <property type="match status" value="1"/>
</dbReference>
<evidence type="ECO:0000256" key="2">
    <source>
        <dbReference type="SAM" id="Phobius"/>
    </source>
</evidence>
<dbReference type="InterPro" id="IPR011701">
    <property type="entry name" value="MFS"/>
</dbReference>
<name>A0A0D2HGI6_9EURO</name>
<comment type="subcellular location">
    <subcellularLocation>
        <location evidence="1">Membrane</location>
        <topology evidence="1">Multi-pass membrane protein</topology>
    </subcellularLocation>
</comment>
<keyword evidence="4" id="KW-1185">Reference proteome</keyword>
<dbReference type="SUPFAM" id="SSF103473">
    <property type="entry name" value="MFS general substrate transporter"/>
    <property type="match status" value="2"/>
</dbReference>
<reference evidence="3 4" key="1">
    <citation type="submission" date="2015-01" db="EMBL/GenBank/DDBJ databases">
        <title>The Genome Sequence of Fonsecaea pedrosoi CBS 271.37.</title>
        <authorList>
            <consortium name="The Broad Institute Genomics Platform"/>
            <person name="Cuomo C."/>
            <person name="de Hoog S."/>
            <person name="Gorbushina A."/>
            <person name="Stielow B."/>
            <person name="Teixiera M."/>
            <person name="Abouelleil A."/>
            <person name="Chapman S.B."/>
            <person name="Priest M."/>
            <person name="Young S.K."/>
            <person name="Wortman J."/>
            <person name="Nusbaum C."/>
            <person name="Birren B."/>
        </authorList>
    </citation>
    <scope>NUCLEOTIDE SEQUENCE [LARGE SCALE GENOMIC DNA]</scope>
    <source>
        <strain evidence="3 4">CBS 271.37</strain>
    </source>
</reference>
<feature type="transmembrane region" description="Helical" evidence="2">
    <location>
        <begin position="109"/>
        <end position="133"/>
    </location>
</feature>
<dbReference type="Proteomes" id="UP000053029">
    <property type="component" value="Unassembled WGS sequence"/>
</dbReference>
<dbReference type="EMBL" id="KN846970">
    <property type="protein sequence ID" value="KIW83509.1"/>
    <property type="molecule type" value="Genomic_DNA"/>
</dbReference>
<evidence type="ECO:0000313" key="4">
    <source>
        <dbReference type="Proteomes" id="UP000053029"/>
    </source>
</evidence>
<organism evidence="3 4">
    <name type="scientific">Fonsecaea pedrosoi CBS 271.37</name>
    <dbReference type="NCBI Taxonomy" id="1442368"/>
    <lineage>
        <taxon>Eukaryota</taxon>
        <taxon>Fungi</taxon>
        <taxon>Dikarya</taxon>
        <taxon>Ascomycota</taxon>
        <taxon>Pezizomycotina</taxon>
        <taxon>Eurotiomycetes</taxon>
        <taxon>Chaetothyriomycetidae</taxon>
        <taxon>Chaetothyriales</taxon>
        <taxon>Herpotrichiellaceae</taxon>
        <taxon>Fonsecaea</taxon>
    </lineage>
</organism>
<dbReference type="PANTHER" id="PTHR23524">
    <property type="entry name" value="TRANSPORTER, PUTATIVE (AFU_ORTHOLOGUE AFUA_8G04850)-RELATED"/>
    <property type="match status" value="1"/>
</dbReference>
<keyword evidence="2" id="KW-1133">Transmembrane helix</keyword>
<feature type="transmembrane region" description="Helical" evidence="2">
    <location>
        <begin position="362"/>
        <end position="389"/>
    </location>
</feature>
<dbReference type="VEuPathDB" id="FungiDB:Z517_02754"/>
<evidence type="ECO:0000313" key="3">
    <source>
        <dbReference type="EMBL" id="KIW83509.1"/>
    </source>
</evidence>
<keyword evidence="2" id="KW-0472">Membrane</keyword>
<dbReference type="STRING" id="1442368.A0A0D2HGI6"/>
<feature type="transmembrane region" description="Helical" evidence="2">
    <location>
        <begin position="536"/>
        <end position="558"/>
    </location>
</feature>
<dbReference type="AlphaFoldDB" id="A0A0D2HGI6"/>
<dbReference type="GO" id="GO:0016020">
    <property type="term" value="C:membrane"/>
    <property type="evidence" value="ECO:0007669"/>
    <property type="project" value="UniProtKB-SubCell"/>
</dbReference>
<feature type="transmembrane region" description="Helical" evidence="2">
    <location>
        <begin position="48"/>
        <end position="69"/>
    </location>
</feature>
<feature type="transmembrane region" description="Helical" evidence="2">
    <location>
        <begin position="505"/>
        <end position="524"/>
    </location>
</feature>
<proteinExistence type="predicted"/>
<evidence type="ECO:0008006" key="5">
    <source>
        <dbReference type="Google" id="ProtNLM"/>
    </source>
</evidence>
<feature type="transmembrane region" description="Helical" evidence="2">
    <location>
        <begin position="236"/>
        <end position="255"/>
    </location>
</feature>
<gene>
    <name evidence="3" type="ORF">Z517_02754</name>
</gene>
<feature type="transmembrane region" description="Helical" evidence="2">
    <location>
        <begin position="396"/>
        <end position="412"/>
    </location>
</feature>
<dbReference type="RefSeq" id="XP_013287317.1">
    <property type="nucleotide sequence ID" value="XM_013431863.1"/>
</dbReference>
<feature type="transmembrane region" description="Helical" evidence="2">
    <location>
        <begin position="76"/>
        <end position="97"/>
    </location>
</feature>
<evidence type="ECO:0000256" key="1">
    <source>
        <dbReference type="ARBA" id="ARBA00004141"/>
    </source>
</evidence>
<dbReference type="GeneID" id="25302244"/>
<accession>A0A0D2HGI6</accession>
<feature type="transmembrane region" description="Helical" evidence="2">
    <location>
        <begin position="12"/>
        <end position="36"/>
    </location>
</feature>
<protein>
    <recommendedName>
        <fullName evidence="5">Major facilitator superfamily (MFS) profile domain-containing protein</fullName>
    </recommendedName>
</protein>
<dbReference type="GO" id="GO:0022857">
    <property type="term" value="F:transmembrane transporter activity"/>
    <property type="evidence" value="ECO:0007669"/>
    <property type="project" value="InterPro"/>
</dbReference>
<dbReference type="InterPro" id="IPR036259">
    <property type="entry name" value="MFS_trans_sf"/>
</dbReference>
<feature type="transmembrane region" description="Helical" evidence="2">
    <location>
        <begin position="427"/>
        <end position="448"/>
    </location>
</feature>
<dbReference type="Gene3D" id="1.20.1250.20">
    <property type="entry name" value="MFS general substrate transporter like domains"/>
    <property type="match status" value="1"/>
</dbReference>